<keyword evidence="8" id="KW-0238">DNA-binding</keyword>
<dbReference type="GO" id="GO:0005829">
    <property type="term" value="C:cytosol"/>
    <property type="evidence" value="ECO:0007669"/>
    <property type="project" value="TreeGrafter"/>
</dbReference>
<keyword evidence="2 14" id="KW-0547">Nucleotide-binding</keyword>
<feature type="binding site" evidence="14">
    <location>
        <begin position="26"/>
        <end position="33"/>
    </location>
    <ligand>
        <name>ATP</name>
        <dbReference type="ChEBI" id="CHEBI:30616"/>
    </ligand>
</feature>
<dbReference type="PANTHER" id="PTHR11070:SF23">
    <property type="entry name" value="RECBCD ENZYME SUBUNIT RECB"/>
    <property type="match status" value="1"/>
</dbReference>
<evidence type="ECO:0000313" key="17">
    <source>
        <dbReference type="EMBL" id="MDC3420983.1"/>
    </source>
</evidence>
<comment type="caution">
    <text evidence="17">The sequence shown here is derived from an EMBL/GenBank/DDBJ whole genome shotgun (WGS) entry which is preliminary data.</text>
</comment>
<protein>
    <recommendedName>
        <fullName evidence="12">DNA 3'-5' helicase</fullName>
        <ecNumber evidence="12">5.6.2.4</ecNumber>
    </recommendedName>
</protein>
<evidence type="ECO:0000256" key="11">
    <source>
        <dbReference type="ARBA" id="ARBA00034617"/>
    </source>
</evidence>
<keyword evidence="9" id="KW-0234">DNA repair</keyword>
<evidence type="ECO:0000259" key="16">
    <source>
        <dbReference type="PROSITE" id="PS51217"/>
    </source>
</evidence>
<dbReference type="Gene3D" id="3.40.50.300">
    <property type="entry name" value="P-loop containing nucleotide triphosphate hydrolases"/>
    <property type="match status" value="3"/>
</dbReference>
<dbReference type="GO" id="GO:0003677">
    <property type="term" value="F:DNA binding"/>
    <property type="evidence" value="ECO:0007669"/>
    <property type="project" value="UniProtKB-KW"/>
</dbReference>
<dbReference type="GO" id="GO:0009338">
    <property type="term" value="C:exodeoxyribonuclease V complex"/>
    <property type="evidence" value="ECO:0007669"/>
    <property type="project" value="TreeGrafter"/>
</dbReference>
<comment type="catalytic activity">
    <reaction evidence="13">
        <text>ATP + H2O = ADP + phosphate + H(+)</text>
        <dbReference type="Rhea" id="RHEA:13065"/>
        <dbReference type="ChEBI" id="CHEBI:15377"/>
        <dbReference type="ChEBI" id="CHEBI:15378"/>
        <dbReference type="ChEBI" id="CHEBI:30616"/>
        <dbReference type="ChEBI" id="CHEBI:43474"/>
        <dbReference type="ChEBI" id="CHEBI:456216"/>
        <dbReference type="EC" id="5.6.2.4"/>
    </reaction>
</comment>
<dbReference type="PANTHER" id="PTHR11070">
    <property type="entry name" value="UVRD / RECB / PCRA DNA HELICASE FAMILY MEMBER"/>
    <property type="match status" value="1"/>
</dbReference>
<organism evidence="17 18">
    <name type="scientific">Aquibacillus koreensis</name>
    <dbReference type="NCBI Taxonomy" id="279446"/>
    <lineage>
        <taxon>Bacteria</taxon>
        <taxon>Bacillati</taxon>
        <taxon>Bacillota</taxon>
        <taxon>Bacilli</taxon>
        <taxon>Bacillales</taxon>
        <taxon>Bacillaceae</taxon>
        <taxon>Aquibacillus</taxon>
    </lineage>
</organism>
<dbReference type="InterPro" id="IPR014016">
    <property type="entry name" value="UvrD-like_ATP-bd"/>
</dbReference>
<dbReference type="EC" id="5.6.2.4" evidence="12"/>
<name>A0A9X4AK33_9BACI</name>
<evidence type="ECO:0000256" key="6">
    <source>
        <dbReference type="ARBA" id="ARBA00022839"/>
    </source>
</evidence>
<dbReference type="InterPro" id="IPR011335">
    <property type="entry name" value="Restrct_endonuc-II-like"/>
</dbReference>
<evidence type="ECO:0000256" key="12">
    <source>
        <dbReference type="ARBA" id="ARBA00034808"/>
    </source>
</evidence>
<dbReference type="RefSeq" id="WP_259871541.1">
    <property type="nucleotide sequence ID" value="NZ_JAMQJZ010000008.1"/>
</dbReference>
<keyword evidence="5 14" id="KW-0347">Helicase</keyword>
<gene>
    <name evidence="17" type="ORF">NC661_11440</name>
</gene>
<dbReference type="AlphaFoldDB" id="A0A9X4AK33"/>
<dbReference type="PROSITE" id="PS51198">
    <property type="entry name" value="UVRD_HELICASE_ATP_BIND"/>
    <property type="match status" value="1"/>
</dbReference>
<evidence type="ECO:0000256" key="2">
    <source>
        <dbReference type="ARBA" id="ARBA00022741"/>
    </source>
</evidence>
<dbReference type="SUPFAM" id="SSF52540">
    <property type="entry name" value="P-loop containing nucleoside triphosphate hydrolases"/>
    <property type="match status" value="1"/>
</dbReference>
<keyword evidence="18" id="KW-1185">Reference proteome</keyword>
<evidence type="ECO:0000256" key="4">
    <source>
        <dbReference type="ARBA" id="ARBA00022801"/>
    </source>
</evidence>
<dbReference type="Pfam" id="PF13361">
    <property type="entry name" value="UvrD_C"/>
    <property type="match status" value="1"/>
</dbReference>
<keyword evidence="7 14" id="KW-0067">ATP-binding</keyword>
<dbReference type="SUPFAM" id="SSF52980">
    <property type="entry name" value="Restriction endonuclease-like"/>
    <property type="match status" value="1"/>
</dbReference>
<proteinExistence type="predicted"/>
<feature type="domain" description="UvrD-like helicase C-terminal" evidence="16">
    <location>
        <begin position="456"/>
        <end position="725"/>
    </location>
</feature>
<dbReference type="InterPro" id="IPR014017">
    <property type="entry name" value="DNA_helicase_UvrD-like_C"/>
</dbReference>
<dbReference type="GO" id="GO:0005524">
    <property type="term" value="F:ATP binding"/>
    <property type="evidence" value="ECO:0007669"/>
    <property type="project" value="UniProtKB-UniRule"/>
</dbReference>
<reference evidence="17" key="1">
    <citation type="submission" date="2022-06" db="EMBL/GenBank/DDBJ databases">
        <title>Aquibacillus sp. a new bacterium isolated from soil saline samples.</title>
        <authorList>
            <person name="Galisteo C."/>
            <person name="De La Haba R."/>
            <person name="Sanchez-Porro C."/>
            <person name="Ventosa A."/>
        </authorList>
    </citation>
    <scope>NUCLEOTIDE SEQUENCE</scope>
    <source>
        <strain evidence="17">JCM 12387</strain>
    </source>
</reference>
<keyword evidence="6" id="KW-0269">Exonuclease</keyword>
<dbReference type="InterPro" id="IPR011604">
    <property type="entry name" value="PDDEXK-like_dom_sf"/>
</dbReference>
<evidence type="ECO:0000256" key="10">
    <source>
        <dbReference type="ARBA" id="ARBA00023235"/>
    </source>
</evidence>
<dbReference type="Pfam" id="PF12705">
    <property type="entry name" value="PDDEXK_1"/>
    <property type="match status" value="1"/>
</dbReference>
<evidence type="ECO:0000313" key="18">
    <source>
        <dbReference type="Proteomes" id="UP001145072"/>
    </source>
</evidence>
<evidence type="ECO:0000259" key="15">
    <source>
        <dbReference type="PROSITE" id="PS51198"/>
    </source>
</evidence>
<dbReference type="Gene3D" id="1.10.486.10">
    <property type="entry name" value="PCRA, domain 4"/>
    <property type="match status" value="1"/>
</dbReference>
<dbReference type="GO" id="GO:0043138">
    <property type="term" value="F:3'-5' DNA helicase activity"/>
    <property type="evidence" value="ECO:0007669"/>
    <property type="project" value="UniProtKB-EC"/>
</dbReference>
<evidence type="ECO:0000256" key="3">
    <source>
        <dbReference type="ARBA" id="ARBA00022763"/>
    </source>
</evidence>
<dbReference type="Proteomes" id="UP001145072">
    <property type="component" value="Unassembled WGS sequence"/>
</dbReference>
<evidence type="ECO:0000256" key="1">
    <source>
        <dbReference type="ARBA" id="ARBA00022722"/>
    </source>
</evidence>
<evidence type="ECO:0000256" key="5">
    <source>
        <dbReference type="ARBA" id="ARBA00022806"/>
    </source>
</evidence>
<evidence type="ECO:0000256" key="13">
    <source>
        <dbReference type="ARBA" id="ARBA00048988"/>
    </source>
</evidence>
<sequence>MSKVIVDQAARNKIKSELTTNYLIEAGAGSGKTTSLVERMVNLIYTDTCKIEQMVAITFTRKAADELKLRFQSELENKWEIEIEELQATRLSDALQNMERCFIGTVHAFCSRLLRERPIEAKLDLTFQELEEQDDYELLEEAWHTYLLRLQEFSPTRLKEMDELGLEVDDLFTCLKDMKNYPDVEWVTSHVNKPALEETYNYFMTLIKEAKRSLPEKEPDKGYDALQKAMHTSLIKQRHGNASNPRHIIDIFELFNKNLKPTYNRWDSKEDAKFYYEKITSVVDQSIKRLLQTWWEYCHPKVINFLIDAMDDYEQLKRERSLLNYQDLLIKTNQLLKGNEEVRYYFQQKYKCLLVDEFQDTDPIQAEIMFFLTGENLDEQVWTKCKPRPGSLFVVGGPKQAIYRFRRADIDTYNRVKQLIEAHGGEVLQLTMNFRTVNTITEKLNTIFQHMLPNTETVYQAAYRPLHAFKTDDQSRLSGIKRITIPDDYSRKDDVVQQDAENIATYIQSLLKEGYHAKDFLVLTRYNDGIATYAQTIEDRGIPVSVSGEIVIGETREFQELLTLFQTFVDPTDQVALVAALRGAFFGVSDNDLYQWKQAGGRFSIYSLVPRGLIEPIKAKFELALSKLALYQKWIRALPPTAAMEQIMEDVGFYALLIKNKHGKRSHKSLLQILEALRASEVNGITTYKSVCDVFAELVMEKTVVANLEEDADAVRVMNVHKAKGLEAPIVFLSHPIKMVNAETFLSKYIKREDDHSKGYYSFSVKKGFQSKMIALPVNWSRLKMEELRYLLEEEIRIVYVAATRAEKALVISSSAKSDNKNPWKDLLQMESIEEVVLPEHDLKEKNQKELTISLDHYESETKARLDWLELKKQPTYKMWSPTDDKDFAEVASLERESAGGRAWGTLIHNVLEKVVQGVDVHHFIQNAMVKHSIPTEREQEVYDYIRLWKHSDIWNELDEADQVLTEVPFNLKLEPQDPLYTVVQQGIESSTIYVKGVIDLVYLKDGAWTIVDYKTDRVKKEEDFSKLRDYYKGQVIFYKHAWGQMTGEKVNEVKLFFFAEQLQGFVK</sequence>
<dbReference type="InterPro" id="IPR000212">
    <property type="entry name" value="DNA_helicase_UvrD/REP"/>
</dbReference>
<dbReference type="InterPro" id="IPR027417">
    <property type="entry name" value="P-loop_NTPase"/>
</dbReference>
<dbReference type="InterPro" id="IPR038726">
    <property type="entry name" value="PDDEXK_AddAB-type"/>
</dbReference>
<evidence type="ECO:0000256" key="14">
    <source>
        <dbReference type="PROSITE-ProRule" id="PRU00560"/>
    </source>
</evidence>
<keyword evidence="10" id="KW-0413">Isomerase</keyword>
<dbReference type="EMBL" id="JAMQJZ010000008">
    <property type="protein sequence ID" value="MDC3420983.1"/>
    <property type="molecule type" value="Genomic_DNA"/>
</dbReference>
<dbReference type="GO" id="GO:0004527">
    <property type="term" value="F:exonuclease activity"/>
    <property type="evidence" value="ECO:0007669"/>
    <property type="project" value="UniProtKB-KW"/>
</dbReference>
<dbReference type="Gene3D" id="3.90.320.10">
    <property type="match status" value="1"/>
</dbReference>
<dbReference type="PROSITE" id="PS51217">
    <property type="entry name" value="UVRD_HELICASE_CTER"/>
    <property type="match status" value="1"/>
</dbReference>
<evidence type="ECO:0000256" key="9">
    <source>
        <dbReference type="ARBA" id="ARBA00023204"/>
    </source>
</evidence>
<dbReference type="GO" id="GO:0000725">
    <property type="term" value="P:recombinational repair"/>
    <property type="evidence" value="ECO:0007669"/>
    <property type="project" value="TreeGrafter"/>
</dbReference>
<feature type="domain" description="UvrD-like helicase ATP-binding" evidence="15">
    <location>
        <begin position="5"/>
        <end position="437"/>
    </location>
</feature>
<keyword evidence="4 14" id="KW-0378">Hydrolase</keyword>
<evidence type="ECO:0000256" key="7">
    <source>
        <dbReference type="ARBA" id="ARBA00022840"/>
    </source>
</evidence>
<comment type="catalytic activity">
    <reaction evidence="11">
        <text>Couples ATP hydrolysis with the unwinding of duplex DNA by translocating in the 3'-5' direction.</text>
        <dbReference type="EC" id="5.6.2.4"/>
    </reaction>
</comment>
<dbReference type="Pfam" id="PF00580">
    <property type="entry name" value="UvrD-helicase"/>
    <property type="match status" value="1"/>
</dbReference>
<keyword evidence="1" id="KW-0540">Nuclease</keyword>
<evidence type="ECO:0000256" key="8">
    <source>
        <dbReference type="ARBA" id="ARBA00023125"/>
    </source>
</evidence>
<accession>A0A9X4AK33</accession>
<keyword evidence="3" id="KW-0227">DNA damage</keyword>